<evidence type="ECO:0008006" key="4">
    <source>
        <dbReference type="Google" id="ProtNLM"/>
    </source>
</evidence>
<comment type="caution">
    <text evidence="2">The sequence shown here is derived from an EMBL/GenBank/DDBJ whole genome shotgun (WGS) entry which is preliminary data.</text>
</comment>
<evidence type="ECO:0000313" key="2">
    <source>
        <dbReference type="EMBL" id="OGC63651.1"/>
    </source>
</evidence>
<gene>
    <name evidence="2" type="ORF">A2264_04780</name>
</gene>
<dbReference type="EMBL" id="MEVT01000005">
    <property type="protein sequence ID" value="OGC63651.1"/>
    <property type="molecule type" value="Genomic_DNA"/>
</dbReference>
<feature type="transmembrane region" description="Helical" evidence="1">
    <location>
        <begin position="110"/>
        <end position="129"/>
    </location>
</feature>
<keyword evidence="1" id="KW-1133">Transmembrane helix</keyword>
<feature type="transmembrane region" description="Helical" evidence="1">
    <location>
        <begin position="335"/>
        <end position="353"/>
    </location>
</feature>
<dbReference type="Proteomes" id="UP000176614">
    <property type="component" value="Unassembled WGS sequence"/>
</dbReference>
<reference evidence="2 3" key="1">
    <citation type="journal article" date="2016" name="Nat. Commun.">
        <title>Thousands of microbial genomes shed light on interconnected biogeochemical processes in an aquifer system.</title>
        <authorList>
            <person name="Anantharaman K."/>
            <person name="Brown C.T."/>
            <person name="Hug L.A."/>
            <person name="Sharon I."/>
            <person name="Castelle C.J."/>
            <person name="Probst A.J."/>
            <person name="Thomas B.C."/>
            <person name="Singh A."/>
            <person name="Wilkins M.J."/>
            <person name="Karaoz U."/>
            <person name="Brodie E.L."/>
            <person name="Williams K.H."/>
            <person name="Hubbard S.S."/>
            <person name="Banfield J.F."/>
        </authorList>
    </citation>
    <scope>NUCLEOTIDE SEQUENCE [LARGE SCALE GENOMIC DNA]</scope>
</reference>
<name>A0A1F4W2N4_UNCKA</name>
<feature type="transmembrane region" description="Helical" evidence="1">
    <location>
        <begin position="287"/>
        <end position="304"/>
    </location>
</feature>
<evidence type="ECO:0000313" key="3">
    <source>
        <dbReference type="Proteomes" id="UP000176614"/>
    </source>
</evidence>
<organism evidence="2 3">
    <name type="scientific">candidate division WWE3 bacterium RIFOXYA2_FULL_46_9</name>
    <dbReference type="NCBI Taxonomy" id="1802636"/>
    <lineage>
        <taxon>Bacteria</taxon>
        <taxon>Katanobacteria</taxon>
    </lineage>
</organism>
<evidence type="ECO:0000256" key="1">
    <source>
        <dbReference type="SAM" id="Phobius"/>
    </source>
</evidence>
<dbReference type="AlphaFoldDB" id="A0A1F4W2N4"/>
<keyword evidence="1" id="KW-0472">Membrane</keyword>
<proteinExistence type="predicted"/>
<feature type="transmembrane region" description="Helical" evidence="1">
    <location>
        <begin position="182"/>
        <end position="197"/>
    </location>
</feature>
<keyword evidence="1" id="KW-0812">Transmembrane</keyword>
<protein>
    <recommendedName>
        <fullName evidence="4">Glycosyltransferase RgtA/B/C/D-like domain-containing protein</fullName>
    </recommendedName>
</protein>
<feature type="transmembrane region" description="Helical" evidence="1">
    <location>
        <begin position="209"/>
        <end position="230"/>
    </location>
</feature>
<feature type="transmembrane region" description="Helical" evidence="1">
    <location>
        <begin position="82"/>
        <end position="103"/>
    </location>
</feature>
<accession>A0A1F4W2N4</accession>
<feature type="transmembrane region" description="Helical" evidence="1">
    <location>
        <begin position="310"/>
        <end position="330"/>
    </location>
</feature>
<sequence length="489" mass="57363">MYTLKSMFKKVLPIILLLILGWFLKFPDLGYSEFQDDEKKALIRNQPGGSNFEFFMKQRKGPIQFLVTSGVLFFTENPRDEISLRMPFTILSYLSIVIFYLLLKEFIESELVSFMGAVLFLSNGFIVGFGRIAQYQNLNIFFSLLSLLMFAKLRKATSRHVLLSALGSIFFSISLLSHWDAIFYLVPTIYFVIEFFRRTDIEYSLKKRLLITNLAVLVLLILPFLIPYVISTIKNSANLIYFDRRFGWNSLGFLRHKFIFDLYNPFLALYFILSLMMLSLFNFRRNLVFILWFLLNFLAIKYLMDKPGTHIYNYVIPAIFVAALGISSIFAYKKVFYGIFFVPIFVSLAFLIWQSHILFIDHTREYPWQEKVVLNWKGINLVAPKFTDGEILTFGFPHFRNWKEINRVVSLDPEKCNYLTNEGKEISQIYMDDQFGISDDTHCYYIIYIDRPFNIRGTGEIFGQTVGKDSVYTFKNNGKKLARVYKTFD</sequence>
<feature type="transmembrane region" description="Helical" evidence="1">
    <location>
        <begin position="262"/>
        <end position="280"/>
    </location>
</feature>